<keyword evidence="1" id="KW-0472">Membrane</keyword>
<reference evidence="2 3" key="1">
    <citation type="submission" date="2020-07" db="EMBL/GenBank/DDBJ databases">
        <title>Sequencing the genomes of 1000 actinobacteria strains.</title>
        <authorList>
            <person name="Klenk H.-P."/>
        </authorList>
    </citation>
    <scope>NUCLEOTIDE SEQUENCE [LARGE SCALE GENOMIC DNA]</scope>
    <source>
        <strain evidence="2 3">DSM 29531</strain>
    </source>
</reference>
<keyword evidence="1" id="KW-1133">Transmembrane helix</keyword>
<feature type="transmembrane region" description="Helical" evidence="1">
    <location>
        <begin position="145"/>
        <end position="165"/>
    </location>
</feature>
<feature type="transmembrane region" description="Helical" evidence="1">
    <location>
        <begin position="64"/>
        <end position="81"/>
    </location>
</feature>
<accession>A0A853DB91</accession>
<feature type="transmembrane region" description="Helical" evidence="1">
    <location>
        <begin position="88"/>
        <end position="109"/>
    </location>
</feature>
<dbReference type="Proteomes" id="UP000571817">
    <property type="component" value="Unassembled WGS sequence"/>
</dbReference>
<organism evidence="2 3">
    <name type="scientific">Allobranchiibius huperziae</name>
    <dbReference type="NCBI Taxonomy" id="1874116"/>
    <lineage>
        <taxon>Bacteria</taxon>
        <taxon>Bacillati</taxon>
        <taxon>Actinomycetota</taxon>
        <taxon>Actinomycetes</taxon>
        <taxon>Micrococcales</taxon>
        <taxon>Dermacoccaceae</taxon>
        <taxon>Allobranchiibius</taxon>
    </lineage>
</organism>
<comment type="caution">
    <text evidence="2">The sequence shown here is derived from an EMBL/GenBank/DDBJ whole genome shotgun (WGS) entry which is preliminary data.</text>
</comment>
<dbReference type="EMBL" id="JACCFW010000001">
    <property type="protein sequence ID" value="NYJ73867.1"/>
    <property type="molecule type" value="Genomic_DNA"/>
</dbReference>
<evidence type="ECO:0000313" key="3">
    <source>
        <dbReference type="Proteomes" id="UP000571817"/>
    </source>
</evidence>
<keyword evidence="3" id="KW-1185">Reference proteome</keyword>
<evidence type="ECO:0000313" key="2">
    <source>
        <dbReference type="EMBL" id="NYJ73867.1"/>
    </source>
</evidence>
<keyword evidence="1" id="KW-0812">Transmembrane</keyword>
<proteinExistence type="predicted"/>
<name>A0A853DB91_9MICO</name>
<evidence type="ECO:0008006" key="4">
    <source>
        <dbReference type="Google" id="ProtNLM"/>
    </source>
</evidence>
<evidence type="ECO:0000256" key="1">
    <source>
        <dbReference type="SAM" id="Phobius"/>
    </source>
</evidence>
<sequence>MTALLLSIHVLAAIVLIGPMTVAASVFPRYARAAAGGRPGAGHSGDPAGPVAVAQAMHRICRSYAAPALVVPVFGIATAVRMHALGQVWLQISMLLTAVAAALLILRIVPGQRQVLTALDPGRASEPDIPAPNTPRVAPATLSRLGMMTGLFSLTWAIVVVLMIIRPGSTTGVNR</sequence>
<dbReference type="AlphaFoldDB" id="A0A853DB91"/>
<gene>
    <name evidence="2" type="ORF">HNR15_000830</name>
</gene>
<protein>
    <recommendedName>
        <fullName evidence="4">DUF2269 family protein</fullName>
    </recommendedName>
</protein>
<dbReference type="RefSeq" id="WP_179479368.1">
    <property type="nucleotide sequence ID" value="NZ_JACCFW010000001.1"/>
</dbReference>